<dbReference type="AlphaFoldDB" id="A0A2U1CPL3"/>
<comment type="caution">
    <text evidence="5">The sequence shown here is derived from an EMBL/GenBank/DDBJ whole genome shotgun (WGS) entry which is preliminary data.</text>
</comment>
<keyword evidence="2" id="KW-0274">FAD</keyword>
<name>A0A2U1CPL3_9BURK</name>
<evidence type="ECO:0000259" key="4">
    <source>
        <dbReference type="PROSITE" id="PS51387"/>
    </source>
</evidence>
<sequence length="291" mass="31803">MHAFDFFRPGSLEEAVEALANYGDESRVIAGGTALMLALRQRLLQPQCLISVEGLEAMRGIDWDLRRGLRIGALTLHNEVAASKLVKAHYPMLAELAKHMANPQVRNRGTLGGNLCYADPATDPPTALLALDARVVLHSVRGSRELPVSEFLVDYYTTAIEPDELLVEVLIPPPGSFAAGGYTRFLKTAAEHRPLATIAVSADRNGRICQAIRIAVGATTPVPMRLSNAEQHLSGQEMNASLIGEAAAIIAVDIDALDDSRGEEWYRRRMTEVIARRTLARVFDIEIEAEK</sequence>
<reference evidence="5 6" key="1">
    <citation type="submission" date="2018-04" db="EMBL/GenBank/DDBJ databases">
        <title>Genomic Encyclopedia of Type Strains, Phase IV (KMG-IV): sequencing the most valuable type-strain genomes for metagenomic binning, comparative biology and taxonomic classification.</title>
        <authorList>
            <person name="Goeker M."/>
        </authorList>
    </citation>
    <scope>NUCLEOTIDE SEQUENCE [LARGE SCALE GENOMIC DNA]</scope>
    <source>
        <strain evidence="5 6">DSM 10065</strain>
    </source>
</reference>
<dbReference type="FunFam" id="3.30.465.10:FF:000017">
    <property type="entry name" value="Xanthine dehydrogenase, FAD binding subunit"/>
    <property type="match status" value="1"/>
</dbReference>
<dbReference type="InterPro" id="IPR016167">
    <property type="entry name" value="FAD-bd_PCMH_sub1"/>
</dbReference>
<feature type="domain" description="FAD-binding PCMH-type" evidence="4">
    <location>
        <begin position="1"/>
        <end position="176"/>
    </location>
</feature>
<dbReference type="PANTHER" id="PTHR42659">
    <property type="entry name" value="XANTHINE DEHYDROGENASE SUBUNIT C-RELATED"/>
    <property type="match status" value="1"/>
</dbReference>
<dbReference type="SMART" id="SM01092">
    <property type="entry name" value="CO_deh_flav_C"/>
    <property type="match status" value="1"/>
</dbReference>
<dbReference type="SUPFAM" id="SSF55447">
    <property type="entry name" value="CO dehydrogenase flavoprotein C-terminal domain-like"/>
    <property type="match status" value="1"/>
</dbReference>
<keyword evidence="1" id="KW-0285">Flavoprotein</keyword>
<dbReference type="Gene3D" id="3.30.390.50">
    <property type="entry name" value="CO dehydrogenase flavoprotein, C-terminal domain"/>
    <property type="match status" value="1"/>
</dbReference>
<dbReference type="Gene3D" id="3.30.43.10">
    <property type="entry name" value="Uridine Diphospho-n-acetylenolpyruvylglucosamine Reductase, domain 2"/>
    <property type="match status" value="1"/>
</dbReference>
<keyword evidence="6" id="KW-1185">Reference proteome</keyword>
<evidence type="ECO:0000256" key="1">
    <source>
        <dbReference type="ARBA" id="ARBA00022630"/>
    </source>
</evidence>
<dbReference type="Proteomes" id="UP000246145">
    <property type="component" value="Unassembled WGS sequence"/>
</dbReference>
<evidence type="ECO:0000256" key="3">
    <source>
        <dbReference type="ARBA" id="ARBA00023002"/>
    </source>
</evidence>
<gene>
    <name evidence="5" type="ORF">C7440_0209</name>
</gene>
<dbReference type="PROSITE" id="PS51387">
    <property type="entry name" value="FAD_PCMH"/>
    <property type="match status" value="1"/>
</dbReference>
<dbReference type="PANTHER" id="PTHR42659:SF2">
    <property type="entry name" value="XANTHINE DEHYDROGENASE SUBUNIT C-RELATED"/>
    <property type="match status" value="1"/>
</dbReference>
<dbReference type="InterPro" id="IPR016169">
    <property type="entry name" value="FAD-bd_PCMH_sub2"/>
</dbReference>
<dbReference type="GO" id="GO:0016491">
    <property type="term" value="F:oxidoreductase activity"/>
    <property type="evidence" value="ECO:0007669"/>
    <property type="project" value="UniProtKB-KW"/>
</dbReference>
<dbReference type="RefSeq" id="WP_116517132.1">
    <property type="nucleotide sequence ID" value="NZ_JACCEX010000001.1"/>
</dbReference>
<dbReference type="Pfam" id="PF03450">
    <property type="entry name" value="CO_deh_flav_C"/>
    <property type="match status" value="1"/>
</dbReference>
<organism evidence="5 6">
    <name type="scientific">Pusillimonas noertemannii</name>
    <dbReference type="NCBI Taxonomy" id="305977"/>
    <lineage>
        <taxon>Bacteria</taxon>
        <taxon>Pseudomonadati</taxon>
        <taxon>Pseudomonadota</taxon>
        <taxon>Betaproteobacteria</taxon>
        <taxon>Burkholderiales</taxon>
        <taxon>Alcaligenaceae</taxon>
        <taxon>Pusillimonas</taxon>
    </lineage>
</organism>
<protein>
    <submittedName>
        <fullName evidence="5">Carbon-monoxide dehydrogenase medium subunit</fullName>
    </submittedName>
</protein>
<dbReference type="GO" id="GO:0071949">
    <property type="term" value="F:FAD binding"/>
    <property type="evidence" value="ECO:0007669"/>
    <property type="project" value="InterPro"/>
</dbReference>
<dbReference type="Pfam" id="PF00941">
    <property type="entry name" value="FAD_binding_5"/>
    <property type="match status" value="1"/>
</dbReference>
<dbReference type="Gene3D" id="3.30.465.10">
    <property type="match status" value="1"/>
</dbReference>
<dbReference type="InterPro" id="IPR036683">
    <property type="entry name" value="CO_DH_flav_C_dom_sf"/>
</dbReference>
<evidence type="ECO:0000256" key="2">
    <source>
        <dbReference type="ARBA" id="ARBA00022827"/>
    </source>
</evidence>
<evidence type="ECO:0000313" key="5">
    <source>
        <dbReference type="EMBL" id="PVY67826.1"/>
    </source>
</evidence>
<dbReference type="InterPro" id="IPR016166">
    <property type="entry name" value="FAD-bd_PCMH"/>
</dbReference>
<proteinExistence type="predicted"/>
<dbReference type="InterPro" id="IPR036318">
    <property type="entry name" value="FAD-bd_PCMH-like_sf"/>
</dbReference>
<dbReference type="EMBL" id="QEKO01000001">
    <property type="protein sequence ID" value="PVY67826.1"/>
    <property type="molecule type" value="Genomic_DNA"/>
</dbReference>
<dbReference type="OrthoDB" id="9793944at2"/>
<dbReference type="InterPro" id="IPR002346">
    <property type="entry name" value="Mopterin_DH_FAD-bd"/>
</dbReference>
<dbReference type="SUPFAM" id="SSF56176">
    <property type="entry name" value="FAD-binding/transporter-associated domain-like"/>
    <property type="match status" value="1"/>
</dbReference>
<accession>A0A2U1CPL3</accession>
<dbReference type="InterPro" id="IPR051312">
    <property type="entry name" value="Diverse_Substr_Oxidored"/>
</dbReference>
<dbReference type="InterPro" id="IPR005107">
    <property type="entry name" value="CO_DH_flav_C"/>
</dbReference>
<keyword evidence="3" id="KW-0560">Oxidoreductase</keyword>
<evidence type="ECO:0000313" key="6">
    <source>
        <dbReference type="Proteomes" id="UP000246145"/>
    </source>
</evidence>